<reference evidence="8 9" key="1">
    <citation type="submission" date="2018-05" db="EMBL/GenBank/DDBJ databases">
        <title>Animal gut microbial communities from fecal samples from Wisconsin, USA.</title>
        <authorList>
            <person name="Neumann A."/>
        </authorList>
    </citation>
    <scope>NUCLEOTIDE SEQUENCE [LARGE SCALE GENOMIC DNA]</scope>
    <source>
        <strain evidence="8 9">UWS4</strain>
    </source>
</reference>
<evidence type="ECO:0000256" key="5">
    <source>
        <dbReference type="ARBA" id="ARBA00022989"/>
    </source>
</evidence>
<evidence type="ECO:0000256" key="3">
    <source>
        <dbReference type="ARBA" id="ARBA00022475"/>
    </source>
</evidence>
<keyword evidence="9" id="KW-1185">Reference proteome</keyword>
<organism evidence="8 9">
    <name type="scientific">Hallerella porci</name>
    <dbReference type="NCBI Taxonomy" id="1945871"/>
    <lineage>
        <taxon>Bacteria</taxon>
        <taxon>Pseudomonadati</taxon>
        <taxon>Fibrobacterota</taxon>
        <taxon>Fibrobacteria</taxon>
        <taxon>Fibrobacterales</taxon>
        <taxon>Fibrobacteraceae</taxon>
        <taxon>Hallerella</taxon>
    </lineage>
</organism>
<evidence type="ECO:0000256" key="6">
    <source>
        <dbReference type="ARBA" id="ARBA00023136"/>
    </source>
</evidence>
<feature type="transmembrane region" description="Helical" evidence="7">
    <location>
        <begin position="33"/>
        <end position="52"/>
    </location>
</feature>
<feature type="transmembrane region" description="Helical" evidence="7">
    <location>
        <begin position="157"/>
        <end position="177"/>
    </location>
</feature>
<feature type="transmembrane region" description="Helical" evidence="7">
    <location>
        <begin position="127"/>
        <end position="145"/>
    </location>
</feature>
<dbReference type="PANTHER" id="PTHR30106">
    <property type="entry name" value="INNER MEMBRANE PROTEIN YEIH-RELATED"/>
    <property type="match status" value="1"/>
</dbReference>
<dbReference type="Proteomes" id="UP000245523">
    <property type="component" value="Unassembled WGS sequence"/>
</dbReference>
<dbReference type="PANTHER" id="PTHR30106:SF2">
    <property type="entry name" value="UPF0324 INNER MEMBRANE PROTEIN YEIH"/>
    <property type="match status" value="1"/>
</dbReference>
<dbReference type="InterPro" id="IPR004630">
    <property type="entry name" value="UPF0324_YeiH-like"/>
</dbReference>
<keyword evidence="3" id="KW-1003">Cell membrane</keyword>
<comment type="similarity">
    <text evidence="2">Belongs to the UPF0324 family.</text>
</comment>
<sequence length="346" mass="36822">MLSENKRNFFFGILFIALITEIAFFIAEIPAVKALSLSPLIVGLLLGIIYANTLRKFTPTSWAPGVAFCSKKILRLGIILYGFRLTFGQIIDVGIPALMVDAIIVSVTLVGGYFIGAKCMKMDKETALLTSCGSAICGAAAVLGAEAAIKSKPYKTAVAVSTVVLFGTLAMFLYPILYRNGILHLSPENTGLYIGSTIHEVAHAVGAGNATGDAVIAANAIVVKMIRVMFLVPVLLVLAFFVAGRLKSDDEKGDSANTKRKIAVPWFAFGFLAVVIFNSFGLFGTGLLKGIETVDTFFLSMAMTALGTETSLDKFKQAGPKPFILATILFVWLVFGGYGLAYALGA</sequence>
<evidence type="ECO:0000313" key="8">
    <source>
        <dbReference type="EMBL" id="PWL03204.1"/>
    </source>
</evidence>
<evidence type="ECO:0000256" key="1">
    <source>
        <dbReference type="ARBA" id="ARBA00004651"/>
    </source>
</evidence>
<evidence type="ECO:0000256" key="7">
    <source>
        <dbReference type="SAM" id="Phobius"/>
    </source>
</evidence>
<feature type="transmembrane region" description="Helical" evidence="7">
    <location>
        <begin position="266"/>
        <end position="288"/>
    </location>
</feature>
<evidence type="ECO:0000313" key="9">
    <source>
        <dbReference type="Proteomes" id="UP000245523"/>
    </source>
</evidence>
<comment type="caution">
    <text evidence="8">The sequence shown here is derived from an EMBL/GenBank/DDBJ whole genome shotgun (WGS) entry which is preliminary data.</text>
</comment>
<feature type="transmembrane region" description="Helical" evidence="7">
    <location>
        <begin position="97"/>
        <end position="115"/>
    </location>
</feature>
<feature type="transmembrane region" description="Helical" evidence="7">
    <location>
        <begin position="9"/>
        <end position="27"/>
    </location>
</feature>
<comment type="subcellular location">
    <subcellularLocation>
        <location evidence="1">Cell membrane</location>
        <topology evidence="1">Multi-pass membrane protein</topology>
    </subcellularLocation>
</comment>
<feature type="transmembrane region" description="Helical" evidence="7">
    <location>
        <begin position="323"/>
        <end position="344"/>
    </location>
</feature>
<dbReference type="InterPro" id="IPR018383">
    <property type="entry name" value="UPF0324_pro"/>
</dbReference>
<gene>
    <name evidence="8" type="ORF">B0H50_10847</name>
</gene>
<dbReference type="NCBIfam" id="TIGR00698">
    <property type="entry name" value="YeiH family putative sulfate export transporter"/>
    <property type="match status" value="1"/>
</dbReference>
<dbReference type="EMBL" id="QGHD01000008">
    <property type="protein sequence ID" value="PWL03204.1"/>
    <property type="molecule type" value="Genomic_DNA"/>
</dbReference>
<dbReference type="Pfam" id="PF03601">
    <property type="entry name" value="Cons_hypoth698"/>
    <property type="match status" value="1"/>
</dbReference>
<keyword evidence="4 7" id="KW-0812">Transmembrane</keyword>
<name>A0ABX5LL97_9BACT</name>
<evidence type="ECO:0000256" key="4">
    <source>
        <dbReference type="ARBA" id="ARBA00022692"/>
    </source>
</evidence>
<feature type="transmembrane region" description="Helical" evidence="7">
    <location>
        <begin position="228"/>
        <end position="246"/>
    </location>
</feature>
<protein>
    <submittedName>
        <fullName evidence="8">Integral membrane protein (TIGR00698 family)</fullName>
    </submittedName>
</protein>
<evidence type="ECO:0000256" key="2">
    <source>
        <dbReference type="ARBA" id="ARBA00007977"/>
    </source>
</evidence>
<keyword evidence="6 7" id="KW-0472">Membrane</keyword>
<proteinExistence type="inferred from homology"/>
<keyword evidence="5 7" id="KW-1133">Transmembrane helix</keyword>
<dbReference type="RefSeq" id="WP_106197744.1">
    <property type="nucleotide sequence ID" value="NZ_JAXEIU010000046.1"/>
</dbReference>
<accession>A0ABX5LL97</accession>